<accession>A0A0A9G6Q7</accession>
<reference evidence="1" key="1">
    <citation type="submission" date="2014-09" db="EMBL/GenBank/DDBJ databases">
        <authorList>
            <person name="Magalhaes I.L.F."/>
            <person name="Oliveira U."/>
            <person name="Santos F.R."/>
            <person name="Vidigal T.H.D.A."/>
            <person name="Brescovit A.D."/>
            <person name="Santos A.J."/>
        </authorList>
    </citation>
    <scope>NUCLEOTIDE SEQUENCE</scope>
    <source>
        <tissue evidence="1">Shoot tissue taken approximately 20 cm above the soil surface</tissue>
    </source>
</reference>
<name>A0A0A9G6Q7_ARUDO</name>
<dbReference type="AlphaFoldDB" id="A0A0A9G6Q7"/>
<organism evidence="1">
    <name type="scientific">Arundo donax</name>
    <name type="common">Giant reed</name>
    <name type="synonym">Donax arundinaceus</name>
    <dbReference type="NCBI Taxonomy" id="35708"/>
    <lineage>
        <taxon>Eukaryota</taxon>
        <taxon>Viridiplantae</taxon>
        <taxon>Streptophyta</taxon>
        <taxon>Embryophyta</taxon>
        <taxon>Tracheophyta</taxon>
        <taxon>Spermatophyta</taxon>
        <taxon>Magnoliopsida</taxon>
        <taxon>Liliopsida</taxon>
        <taxon>Poales</taxon>
        <taxon>Poaceae</taxon>
        <taxon>PACMAD clade</taxon>
        <taxon>Arundinoideae</taxon>
        <taxon>Arundineae</taxon>
        <taxon>Arundo</taxon>
    </lineage>
</organism>
<proteinExistence type="predicted"/>
<evidence type="ECO:0000313" key="1">
    <source>
        <dbReference type="EMBL" id="JAE20157.1"/>
    </source>
</evidence>
<dbReference type="EMBL" id="GBRH01177739">
    <property type="protein sequence ID" value="JAE20157.1"/>
    <property type="molecule type" value="Transcribed_RNA"/>
</dbReference>
<sequence length="111" mass="13035">MLYRHWTKQYQTSKWSQHLQRRHRNPCSMAHHYRNQKANGNISWLLALTPRSAVGIEEIQFVLHGCLKVRKGERWRKRRELSFGSSSAIARHLAVYLIEQSMQKTGSMGTS</sequence>
<protein>
    <submittedName>
        <fullName evidence="1">Uncharacterized protein</fullName>
    </submittedName>
</protein>
<reference evidence="1" key="2">
    <citation type="journal article" date="2015" name="Data Brief">
        <title>Shoot transcriptome of the giant reed, Arundo donax.</title>
        <authorList>
            <person name="Barrero R.A."/>
            <person name="Guerrero F.D."/>
            <person name="Moolhuijzen P."/>
            <person name="Goolsby J.A."/>
            <person name="Tidwell J."/>
            <person name="Bellgard S.E."/>
            <person name="Bellgard M.I."/>
        </authorList>
    </citation>
    <scope>NUCLEOTIDE SEQUENCE</scope>
    <source>
        <tissue evidence="1">Shoot tissue taken approximately 20 cm above the soil surface</tissue>
    </source>
</reference>